<organism evidence="2 3">
    <name type="scientific">Chondrus crispus</name>
    <name type="common">Carrageen Irish moss</name>
    <name type="synonym">Polymorpha crispa</name>
    <dbReference type="NCBI Taxonomy" id="2769"/>
    <lineage>
        <taxon>Eukaryota</taxon>
        <taxon>Rhodophyta</taxon>
        <taxon>Florideophyceae</taxon>
        <taxon>Rhodymeniophycidae</taxon>
        <taxon>Gigartinales</taxon>
        <taxon>Gigartinaceae</taxon>
        <taxon>Chondrus</taxon>
    </lineage>
</organism>
<dbReference type="RefSeq" id="XP_005711163.1">
    <property type="nucleotide sequence ID" value="XM_005711106.1"/>
</dbReference>
<dbReference type="Gramene" id="CDF40869">
    <property type="protein sequence ID" value="CDF40869"/>
    <property type="gene ID" value="CHC_T00007506001"/>
</dbReference>
<dbReference type="Proteomes" id="UP000012073">
    <property type="component" value="Unassembled WGS sequence"/>
</dbReference>
<proteinExistence type="predicted"/>
<evidence type="ECO:0000256" key="1">
    <source>
        <dbReference type="SAM" id="MobiDB-lite"/>
    </source>
</evidence>
<dbReference type="KEGG" id="ccp:CHC_T00007506001"/>
<accession>R7QRV2</accession>
<protein>
    <submittedName>
        <fullName evidence="2">Uncharacterized protein</fullName>
    </submittedName>
</protein>
<evidence type="ECO:0000313" key="2">
    <source>
        <dbReference type="EMBL" id="CDF40869.1"/>
    </source>
</evidence>
<feature type="compositionally biased region" description="Basic and acidic residues" evidence="1">
    <location>
        <begin position="43"/>
        <end position="56"/>
    </location>
</feature>
<evidence type="ECO:0000313" key="3">
    <source>
        <dbReference type="Proteomes" id="UP000012073"/>
    </source>
</evidence>
<keyword evidence="3" id="KW-1185">Reference proteome</keyword>
<dbReference type="EMBL" id="HG002260">
    <property type="protein sequence ID" value="CDF40869.1"/>
    <property type="molecule type" value="Genomic_DNA"/>
</dbReference>
<feature type="compositionally biased region" description="Basic and acidic residues" evidence="1">
    <location>
        <begin position="1"/>
        <end position="10"/>
    </location>
</feature>
<feature type="region of interest" description="Disordered" evidence="1">
    <location>
        <begin position="1"/>
        <end position="84"/>
    </location>
</feature>
<gene>
    <name evidence="2" type="ORF">CHC_T00007506001</name>
</gene>
<reference evidence="3" key="1">
    <citation type="journal article" date="2013" name="Proc. Natl. Acad. Sci. U.S.A.">
        <title>Genome structure and metabolic features in the red seaweed Chondrus crispus shed light on evolution of the Archaeplastida.</title>
        <authorList>
            <person name="Collen J."/>
            <person name="Porcel B."/>
            <person name="Carre W."/>
            <person name="Ball S.G."/>
            <person name="Chaparro C."/>
            <person name="Tonon T."/>
            <person name="Barbeyron T."/>
            <person name="Michel G."/>
            <person name="Noel B."/>
            <person name="Valentin K."/>
            <person name="Elias M."/>
            <person name="Artiguenave F."/>
            <person name="Arun A."/>
            <person name="Aury J.M."/>
            <person name="Barbosa-Neto J.F."/>
            <person name="Bothwell J.H."/>
            <person name="Bouget F.Y."/>
            <person name="Brillet L."/>
            <person name="Cabello-Hurtado F."/>
            <person name="Capella-Gutierrez S."/>
            <person name="Charrier B."/>
            <person name="Cladiere L."/>
            <person name="Cock J.M."/>
            <person name="Coelho S.M."/>
            <person name="Colleoni C."/>
            <person name="Czjzek M."/>
            <person name="Da Silva C."/>
            <person name="Delage L."/>
            <person name="Denoeud F."/>
            <person name="Deschamps P."/>
            <person name="Dittami S.M."/>
            <person name="Gabaldon T."/>
            <person name="Gachon C.M."/>
            <person name="Groisillier A."/>
            <person name="Herve C."/>
            <person name="Jabbari K."/>
            <person name="Katinka M."/>
            <person name="Kloareg B."/>
            <person name="Kowalczyk N."/>
            <person name="Labadie K."/>
            <person name="Leblanc C."/>
            <person name="Lopez P.J."/>
            <person name="McLachlan D.H."/>
            <person name="Meslet-Cladiere L."/>
            <person name="Moustafa A."/>
            <person name="Nehr Z."/>
            <person name="Nyvall Collen P."/>
            <person name="Panaud O."/>
            <person name="Partensky F."/>
            <person name="Poulain J."/>
            <person name="Rensing S.A."/>
            <person name="Rousvoal S."/>
            <person name="Samson G."/>
            <person name="Symeonidi A."/>
            <person name="Weissenbach J."/>
            <person name="Zambounis A."/>
            <person name="Wincker P."/>
            <person name="Boyen C."/>
        </authorList>
    </citation>
    <scope>NUCLEOTIDE SEQUENCE [LARGE SCALE GENOMIC DNA]</scope>
    <source>
        <strain evidence="3">cv. Stackhouse</strain>
    </source>
</reference>
<dbReference type="GeneID" id="17318879"/>
<name>R7QRV2_CHOCR</name>
<sequence length="135" mass="14687">MPPVRYDQHPPRTAPPLFLPASLSPLSPVYATPREASAPRKPNLGDDMARSEDEYGKLLTPSFRSARPRPVRRDGPPARPCAAPSVWLQRPQRHRARSGAVAAALPGRRAELRLPATAVTHHLSSSPPSLHCSTV</sequence>
<dbReference type="AlphaFoldDB" id="R7QRV2"/>
<feature type="compositionally biased region" description="Low complexity" evidence="1">
    <location>
        <begin position="19"/>
        <end position="28"/>
    </location>
</feature>